<organism evidence="1 2">
    <name type="scientific">Panagrolaimus sp. ES5</name>
    <dbReference type="NCBI Taxonomy" id="591445"/>
    <lineage>
        <taxon>Eukaryota</taxon>
        <taxon>Metazoa</taxon>
        <taxon>Ecdysozoa</taxon>
        <taxon>Nematoda</taxon>
        <taxon>Chromadorea</taxon>
        <taxon>Rhabditida</taxon>
        <taxon>Tylenchina</taxon>
        <taxon>Panagrolaimomorpha</taxon>
        <taxon>Panagrolaimoidea</taxon>
        <taxon>Panagrolaimidae</taxon>
        <taxon>Panagrolaimus</taxon>
    </lineage>
</organism>
<evidence type="ECO:0000313" key="2">
    <source>
        <dbReference type="WBParaSite" id="ES5_v2.g16078.t1"/>
    </source>
</evidence>
<sequence>MAGISKKKQALKAASFASAVKRNERKSTTTQKEAPSTINQIISEVNESPEDTFQKVQVEDGTINKLVDPQKSFHGLKLVKNRIDKENKKKERLESKLKHARRAKAKKNDDAKEMKESESDDENESMNIKCVSNLINVADFSSVPCSSNASRLSDVPQTSSSSPSFNITTFSGFNYTPQTTARAKPSNPNSEYRKRKVLQKQLDGIMPDYEIVKKAKILTIDEEAKLVKTLKLSRSTINAMSKAKKLPSYPTIKKYVDKAIPEVPRYQIPDTEKRKNVICLHFYELILARLKNMKHIPSRILRVTISADTGEKTTKIRLYH</sequence>
<name>A0AC34FFH8_9BILA</name>
<reference evidence="2" key="1">
    <citation type="submission" date="2022-11" db="UniProtKB">
        <authorList>
            <consortium name="WormBaseParasite"/>
        </authorList>
    </citation>
    <scope>IDENTIFICATION</scope>
</reference>
<protein>
    <submittedName>
        <fullName evidence="2">Uncharacterized protein</fullName>
    </submittedName>
</protein>
<proteinExistence type="predicted"/>
<accession>A0AC34FFH8</accession>
<dbReference type="Proteomes" id="UP000887579">
    <property type="component" value="Unplaced"/>
</dbReference>
<evidence type="ECO:0000313" key="1">
    <source>
        <dbReference type="Proteomes" id="UP000887579"/>
    </source>
</evidence>
<dbReference type="WBParaSite" id="ES5_v2.g16078.t1">
    <property type="protein sequence ID" value="ES5_v2.g16078.t1"/>
    <property type="gene ID" value="ES5_v2.g16078"/>
</dbReference>